<dbReference type="EMBL" id="HBEO01032377">
    <property type="protein sequence ID" value="CAD8505162.1"/>
    <property type="molecule type" value="Transcribed_RNA"/>
</dbReference>
<feature type="compositionally biased region" description="Basic and acidic residues" evidence="1">
    <location>
        <begin position="1"/>
        <end position="19"/>
    </location>
</feature>
<proteinExistence type="predicted"/>
<feature type="region of interest" description="Disordered" evidence="1">
    <location>
        <begin position="1"/>
        <end position="22"/>
    </location>
</feature>
<protein>
    <submittedName>
        <fullName evidence="2">Uncharacterized protein</fullName>
    </submittedName>
</protein>
<sequence>MEERAGDLSNKDDQDKLGESDSMSDFVHIEASEFTEAERDAELLEVVSNEDATDLVQAMRSGDERRSQPFESSVVALIKGAQENWQFRLIRNSALLVIALRLLWRVFDTYRERNRLKEQLRSNNFAIRMMQAELLSVLADRQGLERALLDVADQNHMLRAIISDKWFFL</sequence>
<organism evidence="2">
    <name type="scientific">Hanusia phi</name>
    <dbReference type="NCBI Taxonomy" id="3032"/>
    <lineage>
        <taxon>Eukaryota</taxon>
        <taxon>Cryptophyceae</taxon>
        <taxon>Pyrenomonadales</taxon>
        <taxon>Geminigeraceae</taxon>
        <taxon>Hanusia</taxon>
    </lineage>
</organism>
<dbReference type="AlphaFoldDB" id="A0A7S0HXS0"/>
<accession>A0A7S0HXS0</accession>
<evidence type="ECO:0000313" key="2">
    <source>
        <dbReference type="EMBL" id="CAD8505162.1"/>
    </source>
</evidence>
<gene>
    <name evidence="2" type="ORF">HPHI1048_LOCUS21921</name>
</gene>
<evidence type="ECO:0000256" key="1">
    <source>
        <dbReference type="SAM" id="MobiDB-lite"/>
    </source>
</evidence>
<reference evidence="2" key="1">
    <citation type="submission" date="2021-01" db="EMBL/GenBank/DDBJ databases">
        <authorList>
            <person name="Corre E."/>
            <person name="Pelletier E."/>
            <person name="Niang G."/>
            <person name="Scheremetjew M."/>
            <person name="Finn R."/>
            <person name="Kale V."/>
            <person name="Holt S."/>
            <person name="Cochrane G."/>
            <person name="Meng A."/>
            <person name="Brown T."/>
            <person name="Cohen L."/>
        </authorList>
    </citation>
    <scope>NUCLEOTIDE SEQUENCE</scope>
    <source>
        <strain evidence="2">CCMP325</strain>
    </source>
</reference>
<name>A0A7S0HXS0_9CRYP</name>